<evidence type="ECO:0000256" key="4">
    <source>
        <dbReference type="ARBA" id="ARBA00006463"/>
    </source>
</evidence>
<evidence type="ECO:0000256" key="2">
    <source>
        <dbReference type="ARBA" id="ARBA00001913"/>
    </source>
</evidence>
<dbReference type="EC" id="4.2.2.2" evidence="5"/>
<sequence>MPILARKALSPRLKALPNPHMKVSTRMRRSVALRVIAVGATAAASAAIALMLPSAQAMAADNLSLNGGADGSSKASGTSYGNVKDGSTSTYWSPNGSTGYVSVKWSSATSVSSAVIKQASGGGSISAWRVLNGDNSAQLASGSGSPSTINFSSTSLKKLTFEITSASGAPRIAEFETYSSGGSNPTSGPTSPTPGPTSPTPGPTSNPGTPTGAWPSSQGNVSISGTVNVSGTFDGGMKTYCCIGDGGQSESQDPMFKIANGGTLQNVILGSPAGDGVHCEGTCTIRNVWWNDIGEDAATFKGTGGGTSYVIGGGARSGSDKTFQHNGNGTVSISGFYLSGAGKLYRGCGNCTNSYQRHVKIDNVLLNNIDMVAGINSNWGDTATITRVTLTSSSDATVCGKYQGVAKGSEPKYLGEGWNDSNCKVSQSDITRK</sequence>
<evidence type="ECO:0000313" key="12">
    <source>
        <dbReference type="Proteomes" id="UP000239415"/>
    </source>
</evidence>
<dbReference type="Gene3D" id="2.60.120.260">
    <property type="entry name" value="Galactose-binding domain-like"/>
    <property type="match status" value="1"/>
</dbReference>
<comment type="cofactor">
    <cofactor evidence="2">
        <name>Ca(2+)</name>
        <dbReference type="ChEBI" id="CHEBI:29108"/>
    </cofactor>
</comment>
<dbReference type="InterPro" id="IPR011050">
    <property type="entry name" value="Pectin_lyase_fold/virulence"/>
</dbReference>
<dbReference type="InterPro" id="IPR012334">
    <property type="entry name" value="Pectin_lyas_fold"/>
</dbReference>
<feature type="compositionally biased region" description="Low complexity" evidence="10">
    <location>
        <begin position="179"/>
        <end position="190"/>
    </location>
</feature>
<dbReference type="SUPFAM" id="SSF51126">
    <property type="entry name" value="Pectin lyase-like"/>
    <property type="match status" value="1"/>
</dbReference>
<keyword evidence="8" id="KW-0106">Calcium</keyword>
<dbReference type="EMBL" id="PVMZ01000005">
    <property type="protein sequence ID" value="PRX22141.1"/>
    <property type="molecule type" value="Genomic_DNA"/>
</dbReference>
<dbReference type="InterPro" id="IPR008979">
    <property type="entry name" value="Galactose-bd-like_sf"/>
</dbReference>
<gene>
    <name evidence="11" type="ORF">CLV67_105318</name>
</gene>
<dbReference type="InterPro" id="IPR004898">
    <property type="entry name" value="Pectate_lyase_PlyH/PlyE-like"/>
</dbReference>
<protein>
    <recommendedName>
        <fullName evidence="5">pectate lyase</fullName>
        <ecNumber evidence="5">4.2.2.2</ecNumber>
    </recommendedName>
</protein>
<keyword evidence="12" id="KW-1185">Reference proteome</keyword>
<dbReference type="GO" id="GO:0030570">
    <property type="term" value="F:pectate lyase activity"/>
    <property type="evidence" value="ECO:0007669"/>
    <property type="project" value="UniProtKB-EC"/>
</dbReference>
<dbReference type="AlphaFoldDB" id="A0A2T0KFL4"/>
<comment type="caution">
    <text evidence="11">The sequence shown here is derived from an EMBL/GenBank/DDBJ whole genome shotgun (WGS) entry which is preliminary data.</text>
</comment>
<feature type="compositionally biased region" description="Pro residues" evidence="10">
    <location>
        <begin position="191"/>
        <end position="204"/>
    </location>
</feature>
<comment type="catalytic activity">
    <reaction evidence="1">
        <text>Eliminative cleavage of (1-&gt;4)-alpha-D-galacturonan to give oligosaccharides with 4-deoxy-alpha-D-galact-4-enuronosyl groups at their non-reducing ends.</text>
        <dbReference type="EC" id="4.2.2.2"/>
    </reaction>
</comment>
<organism evidence="11 12">
    <name type="scientific">Actinoplanes italicus</name>
    <dbReference type="NCBI Taxonomy" id="113567"/>
    <lineage>
        <taxon>Bacteria</taxon>
        <taxon>Bacillati</taxon>
        <taxon>Actinomycetota</taxon>
        <taxon>Actinomycetes</taxon>
        <taxon>Micromonosporales</taxon>
        <taxon>Micromonosporaceae</taxon>
        <taxon>Actinoplanes</taxon>
    </lineage>
</organism>
<dbReference type="PANTHER" id="PTHR33407">
    <property type="entry name" value="PECTATE LYASE F-RELATED"/>
    <property type="match status" value="1"/>
</dbReference>
<dbReference type="SUPFAM" id="SSF49785">
    <property type="entry name" value="Galactose-binding domain-like"/>
    <property type="match status" value="1"/>
</dbReference>
<evidence type="ECO:0000256" key="6">
    <source>
        <dbReference type="ARBA" id="ARBA00022525"/>
    </source>
</evidence>
<reference evidence="11 12" key="1">
    <citation type="submission" date="2018-03" db="EMBL/GenBank/DDBJ databases">
        <title>Genomic Encyclopedia of Archaeal and Bacterial Type Strains, Phase II (KMG-II): from individual species to whole genera.</title>
        <authorList>
            <person name="Goeker M."/>
        </authorList>
    </citation>
    <scope>NUCLEOTIDE SEQUENCE [LARGE SCALE GENOMIC DNA]</scope>
    <source>
        <strain evidence="11 12">DSM 43146</strain>
    </source>
</reference>
<evidence type="ECO:0000256" key="5">
    <source>
        <dbReference type="ARBA" id="ARBA00012272"/>
    </source>
</evidence>
<dbReference type="GO" id="GO:0045490">
    <property type="term" value="P:pectin catabolic process"/>
    <property type="evidence" value="ECO:0007669"/>
    <property type="project" value="TreeGrafter"/>
</dbReference>
<accession>A0A2T0KFL4</accession>
<dbReference type="PANTHER" id="PTHR33407:SF9">
    <property type="entry name" value="PECTATE LYASE F-RELATED"/>
    <property type="match status" value="1"/>
</dbReference>
<name>A0A2T0KFL4_9ACTN</name>
<keyword evidence="6" id="KW-0964">Secreted</keyword>
<feature type="region of interest" description="Disordered" evidence="10">
    <location>
        <begin position="176"/>
        <end position="225"/>
    </location>
</feature>
<evidence type="ECO:0000256" key="10">
    <source>
        <dbReference type="SAM" id="MobiDB-lite"/>
    </source>
</evidence>
<comment type="similarity">
    <text evidence="4">Belongs to the polysaccharide lyase 3 family.</text>
</comment>
<evidence type="ECO:0000256" key="3">
    <source>
        <dbReference type="ARBA" id="ARBA00004613"/>
    </source>
</evidence>
<evidence type="ECO:0000256" key="7">
    <source>
        <dbReference type="ARBA" id="ARBA00022729"/>
    </source>
</evidence>
<dbReference type="GO" id="GO:0005576">
    <property type="term" value="C:extracellular region"/>
    <property type="evidence" value="ECO:0007669"/>
    <property type="project" value="UniProtKB-SubCell"/>
</dbReference>
<evidence type="ECO:0000313" key="11">
    <source>
        <dbReference type="EMBL" id="PRX22141.1"/>
    </source>
</evidence>
<dbReference type="Gene3D" id="2.160.20.10">
    <property type="entry name" value="Single-stranded right-handed beta-helix, Pectin lyase-like"/>
    <property type="match status" value="1"/>
</dbReference>
<evidence type="ECO:0000256" key="8">
    <source>
        <dbReference type="ARBA" id="ARBA00022837"/>
    </source>
</evidence>
<evidence type="ECO:0000256" key="1">
    <source>
        <dbReference type="ARBA" id="ARBA00000695"/>
    </source>
</evidence>
<keyword evidence="9 11" id="KW-0456">Lyase</keyword>
<dbReference type="Pfam" id="PF03211">
    <property type="entry name" value="Pectate_lyase"/>
    <property type="match status" value="1"/>
</dbReference>
<keyword evidence="7" id="KW-0732">Signal</keyword>
<comment type="subcellular location">
    <subcellularLocation>
        <location evidence="3">Secreted</location>
    </subcellularLocation>
</comment>
<evidence type="ECO:0000256" key="9">
    <source>
        <dbReference type="ARBA" id="ARBA00023239"/>
    </source>
</evidence>
<dbReference type="Proteomes" id="UP000239415">
    <property type="component" value="Unassembled WGS sequence"/>
</dbReference>
<proteinExistence type="inferred from homology"/>
<feature type="compositionally biased region" description="Polar residues" evidence="10">
    <location>
        <begin position="214"/>
        <end position="225"/>
    </location>
</feature>